<feature type="region of interest" description="Disordered" evidence="1">
    <location>
        <begin position="374"/>
        <end position="457"/>
    </location>
</feature>
<organism evidence="2 3">
    <name type="scientific">Vitrella brassicaformis (strain CCMP3155)</name>
    <dbReference type="NCBI Taxonomy" id="1169540"/>
    <lineage>
        <taxon>Eukaryota</taxon>
        <taxon>Sar</taxon>
        <taxon>Alveolata</taxon>
        <taxon>Colpodellida</taxon>
        <taxon>Vitrellaceae</taxon>
        <taxon>Vitrella</taxon>
    </lineage>
</organism>
<dbReference type="EMBL" id="CDMY01000238">
    <property type="protein sequence ID" value="CEL95776.1"/>
    <property type="molecule type" value="Genomic_DNA"/>
</dbReference>
<name>A0A0G4EIG6_VITBC</name>
<dbReference type="Proteomes" id="UP000041254">
    <property type="component" value="Unassembled WGS sequence"/>
</dbReference>
<accession>A0A0G4EIG6</accession>
<evidence type="ECO:0000313" key="2">
    <source>
        <dbReference type="EMBL" id="CEL95776.1"/>
    </source>
</evidence>
<feature type="compositionally biased region" description="Low complexity" evidence="1">
    <location>
        <begin position="430"/>
        <end position="449"/>
    </location>
</feature>
<dbReference type="VEuPathDB" id="CryptoDB:Vbra_5014"/>
<reference evidence="2 3" key="1">
    <citation type="submission" date="2014-11" db="EMBL/GenBank/DDBJ databases">
        <authorList>
            <person name="Zhu J."/>
            <person name="Qi W."/>
            <person name="Song R."/>
        </authorList>
    </citation>
    <scope>NUCLEOTIDE SEQUENCE [LARGE SCALE GENOMIC DNA]</scope>
</reference>
<dbReference type="PANTHER" id="PTHR38899:SF1">
    <property type="entry name" value="PROTEIN KINASE"/>
    <property type="match status" value="1"/>
</dbReference>
<evidence type="ECO:0000313" key="3">
    <source>
        <dbReference type="Proteomes" id="UP000041254"/>
    </source>
</evidence>
<dbReference type="AlphaFoldDB" id="A0A0G4EIG6"/>
<protein>
    <submittedName>
        <fullName evidence="2">Uncharacterized protein</fullName>
    </submittedName>
</protein>
<proteinExistence type="predicted"/>
<gene>
    <name evidence="2" type="ORF">Vbra_5014</name>
</gene>
<feature type="compositionally biased region" description="Basic and acidic residues" evidence="1">
    <location>
        <begin position="414"/>
        <end position="428"/>
    </location>
</feature>
<dbReference type="PANTHER" id="PTHR38899">
    <property type="entry name" value="DOMAIN OOKINETE PROTEIN, PUTATIVE-RELATED"/>
    <property type="match status" value="1"/>
</dbReference>
<keyword evidence="3" id="KW-1185">Reference proteome</keyword>
<dbReference type="OrthoDB" id="443932at2759"/>
<dbReference type="InParanoid" id="A0A0G4EIG6"/>
<evidence type="ECO:0000256" key="1">
    <source>
        <dbReference type="SAM" id="MobiDB-lite"/>
    </source>
</evidence>
<sequence length="520" mass="57827">MAEITGGTSPARPAARPQHPITLWLLDYDDTLFYTSWMTTQQYDKRYKVNSCFATAIFDHESACLDLISKACGGDGGLGGCCRSVVVIVSNGRMPWIRDTMQDFMPRLWGLLIEEGVEIISARDLFSGKTTPYTWKEEAFAQVFEKVDGVVGRAVVIGDGQQEMQGKQTNNRNNLASLCFDGFPPLLLVCGQPSTTKLEREEGEIGVDNRSAVPDIVKVRFIHDYRMREGMEGIEPTLDIMHSQVCLCLRSFDDLLTCDDGTSWTMDLSKDDTVVLVRSDETSRSIITLERDDEQDDSGEADIDRQTTVCAFEASGRAVEDPYTSRAIHRLLSMIGDTDDATHTHIQPTNDTQEDLVLDDYDYEAACVSQYSAIGCHEQDPPPTSTSTSPNTTSYTDTKDRPRTLSASPKRKLHDVPASHLDESRDADESLSQLSSTSSDSAMSITSTTQKEKEGQEGMVRVGGDGWCEVRKSRFKKARKSRRDRHLMSERVASNTARRTLLVAVGGVDRSVCSCSYYRE</sequence>
<feature type="compositionally biased region" description="Low complexity" evidence="1">
    <location>
        <begin position="385"/>
        <end position="396"/>
    </location>
</feature>